<evidence type="ECO:0000313" key="2">
    <source>
        <dbReference type="Proteomes" id="UP001055811"/>
    </source>
</evidence>
<proteinExistence type="predicted"/>
<evidence type="ECO:0000313" key="1">
    <source>
        <dbReference type="EMBL" id="KAI3708592.1"/>
    </source>
</evidence>
<dbReference type="EMBL" id="CM042015">
    <property type="protein sequence ID" value="KAI3708592.1"/>
    <property type="molecule type" value="Genomic_DNA"/>
</dbReference>
<organism evidence="1 2">
    <name type="scientific">Cichorium intybus</name>
    <name type="common">Chicory</name>
    <dbReference type="NCBI Taxonomy" id="13427"/>
    <lineage>
        <taxon>Eukaryota</taxon>
        <taxon>Viridiplantae</taxon>
        <taxon>Streptophyta</taxon>
        <taxon>Embryophyta</taxon>
        <taxon>Tracheophyta</taxon>
        <taxon>Spermatophyta</taxon>
        <taxon>Magnoliopsida</taxon>
        <taxon>eudicotyledons</taxon>
        <taxon>Gunneridae</taxon>
        <taxon>Pentapetalae</taxon>
        <taxon>asterids</taxon>
        <taxon>campanulids</taxon>
        <taxon>Asterales</taxon>
        <taxon>Asteraceae</taxon>
        <taxon>Cichorioideae</taxon>
        <taxon>Cichorieae</taxon>
        <taxon>Cichoriinae</taxon>
        <taxon>Cichorium</taxon>
    </lineage>
</organism>
<gene>
    <name evidence="1" type="ORF">L2E82_37868</name>
</gene>
<sequence length="90" mass="9930">MYKRERDEDAIDASDVDREFSHPPGGVDELTVSLQTSATDVHLEELGCAELVRYCRRKGVAGEEEGATGDGMAKLSDVGYQTLTNFWVFS</sequence>
<keyword evidence="2" id="KW-1185">Reference proteome</keyword>
<reference evidence="1 2" key="2">
    <citation type="journal article" date="2022" name="Mol. Ecol. Resour.">
        <title>The genomes of chicory, endive, great burdock and yacon provide insights into Asteraceae paleo-polyploidization history and plant inulin production.</title>
        <authorList>
            <person name="Fan W."/>
            <person name="Wang S."/>
            <person name="Wang H."/>
            <person name="Wang A."/>
            <person name="Jiang F."/>
            <person name="Liu H."/>
            <person name="Zhao H."/>
            <person name="Xu D."/>
            <person name="Zhang Y."/>
        </authorList>
    </citation>
    <scope>NUCLEOTIDE SEQUENCE [LARGE SCALE GENOMIC DNA]</scope>
    <source>
        <strain evidence="2">cv. Punajuju</strain>
        <tissue evidence="1">Leaves</tissue>
    </source>
</reference>
<accession>A0ACB9AEG6</accession>
<protein>
    <submittedName>
        <fullName evidence="1">Uncharacterized protein</fullName>
    </submittedName>
</protein>
<dbReference type="Proteomes" id="UP001055811">
    <property type="component" value="Linkage Group LG07"/>
</dbReference>
<comment type="caution">
    <text evidence="1">The sequence shown here is derived from an EMBL/GenBank/DDBJ whole genome shotgun (WGS) entry which is preliminary data.</text>
</comment>
<reference evidence="2" key="1">
    <citation type="journal article" date="2022" name="Mol. Ecol. Resour.">
        <title>The genomes of chicory, endive, great burdock and yacon provide insights into Asteraceae palaeo-polyploidization history and plant inulin production.</title>
        <authorList>
            <person name="Fan W."/>
            <person name="Wang S."/>
            <person name="Wang H."/>
            <person name="Wang A."/>
            <person name="Jiang F."/>
            <person name="Liu H."/>
            <person name="Zhao H."/>
            <person name="Xu D."/>
            <person name="Zhang Y."/>
        </authorList>
    </citation>
    <scope>NUCLEOTIDE SEQUENCE [LARGE SCALE GENOMIC DNA]</scope>
    <source>
        <strain evidence="2">cv. Punajuju</strain>
    </source>
</reference>
<name>A0ACB9AEG6_CICIN</name>